<evidence type="ECO:0000313" key="2">
    <source>
        <dbReference type="Proteomes" id="UP001206128"/>
    </source>
</evidence>
<comment type="caution">
    <text evidence="1">The sequence shown here is derived from an EMBL/GenBank/DDBJ whole genome shotgun (WGS) entry which is preliminary data.</text>
</comment>
<name>A0AAE3G828_9PSEU</name>
<dbReference type="GO" id="GO:0003677">
    <property type="term" value="F:DNA binding"/>
    <property type="evidence" value="ECO:0007669"/>
    <property type="project" value="UniProtKB-KW"/>
</dbReference>
<dbReference type="EMBL" id="JAMTCK010000001">
    <property type="protein sequence ID" value="MCP2163436.1"/>
    <property type="molecule type" value="Genomic_DNA"/>
</dbReference>
<organism evidence="1 2">
    <name type="scientific">Goodfellowiella coeruleoviolacea</name>
    <dbReference type="NCBI Taxonomy" id="334858"/>
    <lineage>
        <taxon>Bacteria</taxon>
        <taxon>Bacillati</taxon>
        <taxon>Actinomycetota</taxon>
        <taxon>Actinomycetes</taxon>
        <taxon>Pseudonocardiales</taxon>
        <taxon>Pseudonocardiaceae</taxon>
        <taxon>Goodfellowiella</taxon>
    </lineage>
</organism>
<dbReference type="Proteomes" id="UP001206128">
    <property type="component" value="Unassembled WGS sequence"/>
</dbReference>
<dbReference type="Pfam" id="PF06224">
    <property type="entry name" value="AlkZ-like"/>
    <property type="match status" value="1"/>
</dbReference>
<protein>
    <submittedName>
        <fullName evidence="1">Winged helix DNA-binding domain-containing protein</fullName>
    </submittedName>
</protein>
<dbReference type="AlphaFoldDB" id="A0AAE3G828"/>
<dbReference type="PANTHER" id="PTHR38479">
    <property type="entry name" value="LMO0824 PROTEIN"/>
    <property type="match status" value="1"/>
</dbReference>
<reference evidence="1" key="1">
    <citation type="submission" date="2022-06" db="EMBL/GenBank/DDBJ databases">
        <title>Genomic Encyclopedia of Archaeal and Bacterial Type Strains, Phase II (KMG-II): from individual species to whole genera.</title>
        <authorList>
            <person name="Goeker M."/>
        </authorList>
    </citation>
    <scope>NUCLEOTIDE SEQUENCE</scope>
    <source>
        <strain evidence="1">DSM 43935</strain>
    </source>
</reference>
<dbReference type="PANTHER" id="PTHR38479:SF2">
    <property type="entry name" value="WINGED HELIX DNA-BINDING DOMAIN-CONTAINING PROTEIN"/>
    <property type="match status" value="1"/>
</dbReference>
<gene>
    <name evidence="1" type="ORF">LX83_000276</name>
</gene>
<sequence>MLRAYLAAHGPATLADFGQWLFRGASTRLLKGWLAAVRDELTEVTVDGAPAYARTADLDQLRETRPSGAVRLLPAFDQYVLAANRSLIPAEHRGKVSRTAGWISPVVLLGGRVAGVWTVTGTGEISVDPFEPIPPRALAAEVARVQSGRTDHP</sequence>
<keyword evidence="2" id="KW-1185">Reference proteome</keyword>
<dbReference type="InterPro" id="IPR009351">
    <property type="entry name" value="AlkZ-like"/>
</dbReference>
<proteinExistence type="predicted"/>
<accession>A0AAE3G828</accession>
<keyword evidence="1" id="KW-0238">DNA-binding</keyword>
<evidence type="ECO:0000313" key="1">
    <source>
        <dbReference type="EMBL" id="MCP2163436.1"/>
    </source>
</evidence>